<evidence type="ECO:0000313" key="2">
    <source>
        <dbReference type="EMBL" id="PYZ95082.1"/>
    </source>
</evidence>
<name>A0A323TJ09_9BACI</name>
<reference evidence="2 3" key="1">
    <citation type="submission" date="2017-10" db="EMBL/GenBank/DDBJ databases">
        <title>Bacillus sp. nov., a halophilic bacterium isolated from a Keqin Lake.</title>
        <authorList>
            <person name="Wang H."/>
        </authorList>
    </citation>
    <scope>NUCLEOTIDE SEQUENCE [LARGE SCALE GENOMIC DNA]</scope>
    <source>
        <strain evidence="2 3">KQ-12</strain>
    </source>
</reference>
<feature type="domain" description="Phosphoribosyltransferase" evidence="1">
    <location>
        <begin position="11"/>
        <end position="116"/>
    </location>
</feature>
<dbReference type="GO" id="GO:0016757">
    <property type="term" value="F:glycosyltransferase activity"/>
    <property type="evidence" value="ECO:0007669"/>
    <property type="project" value="UniProtKB-KW"/>
</dbReference>
<evidence type="ECO:0000313" key="3">
    <source>
        <dbReference type="Proteomes" id="UP000248214"/>
    </source>
</evidence>
<organism evidence="2 3">
    <name type="scientific">Salipaludibacillus keqinensis</name>
    <dbReference type="NCBI Taxonomy" id="2045207"/>
    <lineage>
        <taxon>Bacteria</taxon>
        <taxon>Bacillati</taxon>
        <taxon>Bacillota</taxon>
        <taxon>Bacilli</taxon>
        <taxon>Bacillales</taxon>
        <taxon>Bacillaceae</taxon>
    </lineage>
</organism>
<sequence>MNYTSYLDLRNVIKKNLSILQTKKFDLIVGIPRSGMVPAYIIAQYLNIKCCDLHSFIRNTQQELNETSPLQYPHDCQNVLLVDDCISSGGSMANSLEHIPENKRIKITTLAIYSSKKSRNDIDIFFEYHPGPGVSEWHLFHCGIVKKYCINIEGVLCLEPSDDQKTNNSNYIEYILNAPPLIVPSGKVNCLITNRPEKYRNETHSWLEKQGIEYDNLIMSQEFPEINANFWEEATKYKAHIYSQSKNELYVSYDKKESQKIHDLTRKPVYCMETNEIYSKGNIITAFHGSKLSKKAFVILMICKLKKLPKPVYVSLRSLYRFIS</sequence>
<dbReference type="EMBL" id="PDOD01000001">
    <property type="protein sequence ID" value="PYZ95082.1"/>
    <property type="molecule type" value="Genomic_DNA"/>
</dbReference>
<evidence type="ECO:0000259" key="1">
    <source>
        <dbReference type="Pfam" id="PF00156"/>
    </source>
</evidence>
<comment type="caution">
    <text evidence="2">The sequence shown here is derived from an EMBL/GenBank/DDBJ whole genome shotgun (WGS) entry which is preliminary data.</text>
</comment>
<gene>
    <name evidence="2" type="ORF">CR194_06090</name>
</gene>
<keyword evidence="2" id="KW-0328">Glycosyltransferase</keyword>
<dbReference type="SUPFAM" id="SSF53271">
    <property type="entry name" value="PRTase-like"/>
    <property type="match status" value="1"/>
</dbReference>
<dbReference type="RefSeq" id="WP_110608717.1">
    <property type="nucleotide sequence ID" value="NZ_PDOD01000001.1"/>
</dbReference>
<dbReference type="InterPro" id="IPR000836">
    <property type="entry name" value="PRTase_dom"/>
</dbReference>
<accession>A0A323TJ09</accession>
<dbReference type="Gene3D" id="3.40.50.1000">
    <property type="entry name" value="HAD superfamily/HAD-like"/>
    <property type="match status" value="1"/>
</dbReference>
<dbReference type="InterPro" id="IPR023214">
    <property type="entry name" value="HAD_sf"/>
</dbReference>
<dbReference type="CDD" id="cd06223">
    <property type="entry name" value="PRTases_typeI"/>
    <property type="match status" value="1"/>
</dbReference>
<dbReference type="OrthoDB" id="9804476at2"/>
<dbReference type="AlphaFoldDB" id="A0A323TJ09"/>
<keyword evidence="2" id="KW-0808">Transferase</keyword>
<dbReference type="InterPro" id="IPR029057">
    <property type="entry name" value="PRTase-like"/>
</dbReference>
<dbReference type="Gene3D" id="3.40.50.2020">
    <property type="match status" value="1"/>
</dbReference>
<protein>
    <submittedName>
        <fullName evidence="2">Phosphoribosyltransferase</fullName>
    </submittedName>
</protein>
<proteinExistence type="predicted"/>
<dbReference type="Proteomes" id="UP000248214">
    <property type="component" value="Unassembled WGS sequence"/>
</dbReference>
<keyword evidence="3" id="KW-1185">Reference proteome</keyword>
<dbReference type="Pfam" id="PF00156">
    <property type="entry name" value="Pribosyltran"/>
    <property type="match status" value="1"/>
</dbReference>